<evidence type="ECO:0000256" key="7">
    <source>
        <dbReference type="ARBA" id="ARBA00022741"/>
    </source>
</evidence>
<evidence type="ECO:0000256" key="5">
    <source>
        <dbReference type="ARBA" id="ARBA00022679"/>
    </source>
</evidence>
<evidence type="ECO:0000256" key="10">
    <source>
        <dbReference type="ARBA" id="ARBA00022989"/>
    </source>
</evidence>
<reference evidence="15 16" key="1">
    <citation type="journal article" date="2014" name="PLoS ONE">
        <title>Global Analysis of Gene Expression Profiles in Physic Nut (Jatropha curcas L.) Seedlings Exposed to Salt Stress.</title>
        <authorList>
            <person name="Zhang L."/>
            <person name="Zhang C."/>
            <person name="Wu P."/>
            <person name="Chen Y."/>
            <person name="Li M."/>
            <person name="Jiang H."/>
            <person name="Wu G."/>
        </authorList>
    </citation>
    <scope>NUCLEOTIDE SEQUENCE [LARGE SCALE GENOMIC DNA]</scope>
    <source>
        <strain evidence="16">cv. GZQX0401</strain>
        <tissue evidence="15">Young leaves</tissue>
    </source>
</reference>
<comment type="subcellular location">
    <subcellularLocation>
        <location evidence="1">Cell membrane</location>
        <topology evidence="1">Single-pass membrane protein</topology>
    </subcellularLocation>
</comment>
<organism evidence="15 16">
    <name type="scientific">Jatropha curcas</name>
    <name type="common">Barbados nut</name>
    <dbReference type="NCBI Taxonomy" id="180498"/>
    <lineage>
        <taxon>Eukaryota</taxon>
        <taxon>Viridiplantae</taxon>
        <taxon>Streptophyta</taxon>
        <taxon>Embryophyta</taxon>
        <taxon>Tracheophyta</taxon>
        <taxon>Spermatophyta</taxon>
        <taxon>Magnoliopsida</taxon>
        <taxon>eudicotyledons</taxon>
        <taxon>Gunneridae</taxon>
        <taxon>Pentapetalae</taxon>
        <taxon>rosids</taxon>
        <taxon>fabids</taxon>
        <taxon>Malpighiales</taxon>
        <taxon>Euphorbiaceae</taxon>
        <taxon>Crotonoideae</taxon>
        <taxon>Jatropheae</taxon>
        <taxon>Jatropha</taxon>
    </lineage>
</organism>
<dbReference type="SMART" id="SM00220">
    <property type="entry name" value="S_TKc"/>
    <property type="match status" value="1"/>
</dbReference>
<evidence type="ECO:0000256" key="2">
    <source>
        <dbReference type="ARBA" id="ARBA00012513"/>
    </source>
</evidence>
<dbReference type="OrthoDB" id="339325at2759"/>
<dbReference type="KEGG" id="jcu:105645567"/>
<evidence type="ECO:0000259" key="14">
    <source>
        <dbReference type="PROSITE" id="PS50011"/>
    </source>
</evidence>
<keyword evidence="11" id="KW-0472">Membrane</keyword>
<dbReference type="PROSITE" id="PS00108">
    <property type="entry name" value="PROTEIN_KINASE_ST"/>
    <property type="match status" value="1"/>
</dbReference>
<dbReference type="EC" id="2.7.11.1" evidence="2"/>
<evidence type="ECO:0000256" key="1">
    <source>
        <dbReference type="ARBA" id="ARBA00004162"/>
    </source>
</evidence>
<proteinExistence type="predicted"/>
<dbReference type="GO" id="GO:0005524">
    <property type="term" value="F:ATP binding"/>
    <property type="evidence" value="ECO:0007669"/>
    <property type="project" value="UniProtKB-KW"/>
</dbReference>
<evidence type="ECO:0000256" key="8">
    <source>
        <dbReference type="ARBA" id="ARBA00022777"/>
    </source>
</evidence>
<evidence type="ECO:0000256" key="6">
    <source>
        <dbReference type="ARBA" id="ARBA00022692"/>
    </source>
</evidence>
<dbReference type="InterPro" id="IPR047117">
    <property type="entry name" value="PERK1-13-like"/>
</dbReference>
<comment type="catalytic activity">
    <reaction evidence="13">
        <text>L-seryl-[protein] + ATP = O-phospho-L-seryl-[protein] + ADP + H(+)</text>
        <dbReference type="Rhea" id="RHEA:17989"/>
        <dbReference type="Rhea" id="RHEA-COMP:9863"/>
        <dbReference type="Rhea" id="RHEA-COMP:11604"/>
        <dbReference type="ChEBI" id="CHEBI:15378"/>
        <dbReference type="ChEBI" id="CHEBI:29999"/>
        <dbReference type="ChEBI" id="CHEBI:30616"/>
        <dbReference type="ChEBI" id="CHEBI:83421"/>
        <dbReference type="ChEBI" id="CHEBI:456216"/>
        <dbReference type="EC" id="2.7.11.1"/>
    </reaction>
</comment>
<evidence type="ECO:0000256" key="4">
    <source>
        <dbReference type="ARBA" id="ARBA00022527"/>
    </source>
</evidence>
<sequence length="363" mass="40822">MGCLSNKFFRLKFRHRSTVSGVVANGDHIKEKDDNDDDDYGARKYSWDDIVSLTMNFSRWIGSGGFSMVYLAQFPGSILGAVKTHAGSNHLNRLFKQELDILLRIRHDNIVRLLGYCDDEEGDALVFEFVPNGSLQDKLHSVERDTKLSWAWPVLSWQRRMAIAFQLAQAIEYLHEKHTPQIVHGDIKASNILLDEHLNCKLCDFGSANMGFSSMVVHSSRTKQVMMGSPGYTDPQYLRTGIATKKNDVYSYGVIILELVTGMEAFCEERGQLLTSIMGPVLKDAHDCEAIKVAQIVDPRLEGEFDLKEARAMLTLSALCLGHSAILRPSATQILDIFRENIPSISFLFSVGKDLPNFRNSRT</sequence>
<accession>A0A067JYW9</accession>
<name>A0A067JYW9_JATCU</name>
<feature type="domain" description="Protein kinase" evidence="14">
    <location>
        <begin position="55"/>
        <end position="348"/>
    </location>
</feature>
<keyword evidence="4" id="KW-0723">Serine/threonine-protein kinase</keyword>
<protein>
    <recommendedName>
        <fullName evidence="2">non-specific serine/threonine protein kinase</fullName>
        <ecNumber evidence="2">2.7.11.1</ecNumber>
    </recommendedName>
</protein>
<comment type="catalytic activity">
    <reaction evidence="12">
        <text>L-threonyl-[protein] + ATP = O-phospho-L-threonyl-[protein] + ADP + H(+)</text>
        <dbReference type="Rhea" id="RHEA:46608"/>
        <dbReference type="Rhea" id="RHEA-COMP:11060"/>
        <dbReference type="Rhea" id="RHEA-COMP:11605"/>
        <dbReference type="ChEBI" id="CHEBI:15378"/>
        <dbReference type="ChEBI" id="CHEBI:30013"/>
        <dbReference type="ChEBI" id="CHEBI:30616"/>
        <dbReference type="ChEBI" id="CHEBI:61977"/>
        <dbReference type="ChEBI" id="CHEBI:456216"/>
        <dbReference type="EC" id="2.7.11.1"/>
    </reaction>
</comment>
<dbReference type="InterPro" id="IPR011009">
    <property type="entry name" value="Kinase-like_dom_sf"/>
</dbReference>
<dbReference type="PANTHER" id="PTHR47982:SF11">
    <property type="entry name" value="PROTEIN KINASE DOMAIN-CONTAINING PROTEIN"/>
    <property type="match status" value="1"/>
</dbReference>
<dbReference type="PROSITE" id="PS50011">
    <property type="entry name" value="PROTEIN_KINASE_DOM"/>
    <property type="match status" value="1"/>
</dbReference>
<keyword evidence="6" id="KW-0812">Transmembrane</keyword>
<keyword evidence="3" id="KW-1003">Cell membrane</keyword>
<keyword evidence="9" id="KW-0067">ATP-binding</keyword>
<evidence type="ECO:0000256" key="13">
    <source>
        <dbReference type="ARBA" id="ARBA00048679"/>
    </source>
</evidence>
<dbReference type="Gene3D" id="3.30.200.20">
    <property type="entry name" value="Phosphorylase Kinase, domain 1"/>
    <property type="match status" value="1"/>
</dbReference>
<evidence type="ECO:0000313" key="16">
    <source>
        <dbReference type="Proteomes" id="UP000027138"/>
    </source>
</evidence>
<dbReference type="InterPro" id="IPR000719">
    <property type="entry name" value="Prot_kinase_dom"/>
</dbReference>
<dbReference type="Gene3D" id="1.10.510.10">
    <property type="entry name" value="Transferase(Phosphotransferase) domain 1"/>
    <property type="match status" value="1"/>
</dbReference>
<evidence type="ECO:0000256" key="9">
    <source>
        <dbReference type="ARBA" id="ARBA00022840"/>
    </source>
</evidence>
<evidence type="ECO:0000256" key="11">
    <source>
        <dbReference type="ARBA" id="ARBA00023136"/>
    </source>
</evidence>
<keyword evidence="7" id="KW-0547">Nucleotide-binding</keyword>
<dbReference type="SUPFAM" id="SSF56112">
    <property type="entry name" value="Protein kinase-like (PK-like)"/>
    <property type="match status" value="1"/>
</dbReference>
<dbReference type="EMBL" id="KK914993">
    <property type="protein sequence ID" value="KDP25190.1"/>
    <property type="molecule type" value="Genomic_DNA"/>
</dbReference>
<keyword evidence="10" id="KW-1133">Transmembrane helix</keyword>
<dbReference type="AlphaFoldDB" id="A0A067JYW9"/>
<dbReference type="STRING" id="180498.A0A067JYW9"/>
<keyword evidence="8" id="KW-0418">Kinase</keyword>
<gene>
    <name evidence="15" type="ORF">JCGZ_20346</name>
</gene>
<dbReference type="GO" id="GO:0005886">
    <property type="term" value="C:plasma membrane"/>
    <property type="evidence" value="ECO:0007669"/>
    <property type="project" value="UniProtKB-SubCell"/>
</dbReference>
<dbReference type="PANTHER" id="PTHR47982">
    <property type="entry name" value="PROLINE-RICH RECEPTOR-LIKE PROTEIN KINASE PERK4"/>
    <property type="match status" value="1"/>
</dbReference>
<dbReference type="Proteomes" id="UP000027138">
    <property type="component" value="Unassembled WGS sequence"/>
</dbReference>
<dbReference type="InterPro" id="IPR008271">
    <property type="entry name" value="Ser/Thr_kinase_AS"/>
</dbReference>
<evidence type="ECO:0000256" key="3">
    <source>
        <dbReference type="ARBA" id="ARBA00022475"/>
    </source>
</evidence>
<dbReference type="GO" id="GO:0004674">
    <property type="term" value="F:protein serine/threonine kinase activity"/>
    <property type="evidence" value="ECO:0007669"/>
    <property type="project" value="UniProtKB-KW"/>
</dbReference>
<evidence type="ECO:0000313" key="15">
    <source>
        <dbReference type="EMBL" id="KDP25190.1"/>
    </source>
</evidence>
<keyword evidence="16" id="KW-1185">Reference proteome</keyword>
<keyword evidence="5" id="KW-0808">Transferase</keyword>
<dbReference type="Pfam" id="PF00069">
    <property type="entry name" value="Pkinase"/>
    <property type="match status" value="1"/>
</dbReference>
<evidence type="ECO:0000256" key="12">
    <source>
        <dbReference type="ARBA" id="ARBA00047899"/>
    </source>
</evidence>